<dbReference type="Proteomes" id="UP000571554">
    <property type="component" value="Unassembled WGS sequence"/>
</dbReference>
<evidence type="ECO:0000313" key="2">
    <source>
        <dbReference type="Proteomes" id="UP000571554"/>
    </source>
</evidence>
<gene>
    <name evidence="1" type="ORF">F4827_000235</name>
</gene>
<evidence type="ECO:0000313" key="1">
    <source>
        <dbReference type="EMBL" id="MBB6100431.1"/>
    </source>
</evidence>
<comment type="caution">
    <text evidence="1">The sequence shown here is derived from an EMBL/GenBank/DDBJ whole genome shotgun (WGS) entry which is preliminary data.</text>
</comment>
<name>A0A7W9TTL3_9BURK</name>
<keyword evidence="2" id="KW-1185">Reference proteome</keyword>
<protein>
    <submittedName>
        <fullName evidence="1">Uncharacterized protein</fullName>
    </submittedName>
</protein>
<organism evidence="1 2">
    <name type="scientific">Paraburkholderia bannensis</name>
    <dbReference type="NCBI Taxonomy" id="765414"/>
    <lineage>
        <taxon>Bacteria</taxon>
        <taxon>Pseudomonadati</taxon>
        <taxon>Pseudomonadota</taxon>
        <taxon>Betaproteobacteria</taxon>
        <taxon>Burkholderiales</taxon>
        <taxon>Burkholderiaceae</taxon>
        <taxon>Paraburkholderia</taxon>
    </lineage>
</organism>
<reference evidence="1 2" key="1">
    <citation type="submission" date="2020-08" db="EMBL/GenBank/DDBJ databases">
        <title>Above-ground endophytic microbial communities from plants in different locations in the United States.</title>
        <authorList>
            <person name="Frank C."/>
        </authorList>
    </citation>
    <scope>NUCLEOTIDE SEQUENCE [LARGE SCALE GENOMIC DNA]</scope>
    <source>
        <strain evidence="1 2">WP4_2_2</strain>
    </source>
</reference>
<sequence length="59" mass="6365">MTTQTIRSVPRGVVHDFHDAPIASRQRLAFAPIQPLPAIDQRVRPARSVVSGCAFLAAA</sequence>
<proteinExistence type="predicted"/>
<accession>A0A7W9TTL3</accession>
<dbReference type="AlphaFoldDB" id="A0A7W9TTL3"/>
<dbReference type="EMBL" id="JACHBW010000001">
    <property type="protein sequence ID" value="MBB6100431.1"/>
    <property type="molecule type" value="Genomic_DNA"/>
</dbReference>